<reference evidence="4" key="1">
    <citation type="submission" date="2022-04" db="EMBL/GenBank/DDBJ databases">
        <title>A functionally conserved STORR gene fusion in Papaver species that diverged 16.8 million years ago.</title>
        <authorList>
            <person name="Catania T."/>
        </authorList>
    </citation>
    <scope>NUCLEOTIDE SEQUENCE</scope>
    <source>
        <strain evidence="4">S-188037</strain>
    </source>
</reference>
<evidence type="ECO:0000313" key="4">
    <source>
        <dbReference type="EMBL" id="KAI3948283.1"/>
    </source>
</evidence>
<keyword evidence="1" id="KW-0732">Signal</keyword>
<accession>A0AAD4TCA2</accession>
<feature type="chain" id="PRO_5042441255" evidence="1">
    <location>
        <begin position="28"/>
        <end position="94"/>
    </location>
</feature>
<evidence type="ECO:0000313" key="2">
    <source>
        <dbReference type="EMBL" id="KAI3876360.1"/>
    </source>
</evidence>
<gene>
    <name evidence="4" type="ORF">MKW98_011869</name>
    <name evidence="2" type="ORF">MKW98_021212</name>
    <name evidence="3" type="ORF">MKW98_025976</name>
</gene>
<keyword evidence="5" id="KW-1185">Reference proteome</keyword>
<protein>
    <submittedName>
        <fullName evidence="4">Uncharacterized protein</fullName>
    </submittedName>
</protein>
<comment type="caution">
    <text evidence="4">The sequence shown here is derived from an EMBL/GenBank/DDBJ whole genome shotgun (WGS) entry which is preliminary data.</text>
</comment>
<evidence type="ECO:0000313" key="5">
    <source>
        <dbReference type="Proteomes" id="UP001202328"/>
    </source>
</evidence>
<dbReference type="EMBL" id="JAJJMB010003408">
    <property type="protein sequence ID" value="KAI3947579.1"/>
    <property type="molecule type" value="Genomic_DNA"/>
</dbReference>
<evidence type="ECO:0000256" key="1">
    <source>
        <dbReference type="SAM" id="SignalP"/>
    </source>
</evidence>
<sequence length="94" mass="9733">MAAAKTSLVLFLFALIAISANLQMVSAVGVDCSIGLALKLDLLNGVCPSDAYCAGYCNAKCQEQFHVDALVSACVYPVLGALVKVCSCCCPKVL</sequence>
<feature type="signal peptide" evidence="1">
    <location>
        <begin position="1"/>
        <end position="27"/>
    </location>
</feature>
<organism evidence="4 5">
    <name type="scientific">Papaver atlanticum</name>
    <dbReference type="NCBI Taxonomy" id="357466"/>
    <lineage>
        <taxon>Eukaryota</taxon>
        <taxon>Viridiplantae</taxon>
        <taxon>Streptophyta</taxon>
        <taxon>Embryophyta</taxon>
        <taxon>Tracheophyta</taxon>
        <taxon>Spermatophyta</taxon>
        <taxon>Magnoliopsida</taxon>
        <taxon>Ranunculales</taxon>
        <taxon>Papaveraceae</taxon>
        <taxon>Papaveroideae</taxon>
        <taxon>Papaver</taxon>
    </lineage>
</organism>
<evidence type="ECO:0000313" key="3">
    <source>
        <dbReference type="EMBL" id="KAI3947579.1"/>
    </source>
</evidence>
<dbReference type="EMBL" id="JAJJMB010012497">
    <property type="protein sequence ID" value="KAI3876360.1"/>
    <property type="molecule type" value="Genomic_DNA"/>
</dbReference>
<dbReference type="Proteomes" id="UP001202328">
    <property type="component" value="Unassembled WGS sequence"/>
</dbReference>
<name>A0AAD4TCA2_9MAGN</name>
<dbReference type="AlphaFoldDB" id="A0AAD4TCA2"/>
<proteinExistence type="predicted"/>
<dbReference type="EMBL" id="JAJJMB010003308">
    <property type="protein sequence ID" value="KAI3948283.1"/>
    <property type="molecule type" value="Genomic_DNA"/>
</dbReference>